<dbReference type="Pfam" id="PF00501">
    <property type="entry name" value="AMP-binding"/>
    <property type="match status" value="1"/>
</dbReference>
<feature type="transmembrane region" description="Helical" evidence="8">
    <location>
        <begin position="9"/>
        <end position="28"/>
    </location>
</feature>
<dbReference type="PANTHER" id="PTHR43272">
    <property type="entry name" value="LONG-CHAIN-FATTY-ACID--COA LIGASE"/>
    <property type="match status" value="1"/>
</dbReference>
<sequence>MSDNLLKDALVFVFMFFTRIIVTAYTYATLPVYYVCQKPWQRLAVANRCGGHQTDPTDPYSEWEREIEIPQHPLMSCQTVCEAIDKVRELYPLDKPSVGYREVLAEEVQCDRDGRPIKMDGKVLRKYRLSDYKWLTLGQVCDRIDHISRGLMDAGLQKGDRVAIYAETGVQWFLMSGAIAKMGGVLVTVFHTLSDEGLVHALQETEVTALVTSFELITRVSALSVQLPLLKTVVYFEGPKKELNYTFRDSIKVLSLSELEANGRDNGHKYTITSLDPDAECMIMYTSGTSGLPKGVIGTSRQLKEAAMAMGQVVRNVIMDGPTHTYIAYLPQAHILEATIEVFLYLGGVRIGFATPFTLNESAPGLADGTVCDIQLLRPTIMTTVPLVLDRIRKEMYAKLAARTPVSTAIFNYLIDYKSHWIQKGYKTPIVNTLVCGKVRQQLGGKLQYMVVGSAPLSPQLQALIR</sequence>
<accession>A0A7R9L7U7</accession>
<dbReference type="SUPFAM" id="SSF56801">
    <property type="entry name" value="Acetyl-CoA synthetase-like"/>
    <property type="match status" value="1"/>
</dbReference>
<evidence type="ECO:0000313" key="11">
    <source>
        <dbReference type="Proteomes" id="UP000759131"/>
    </source>
</evidence>
<proteinExistence type="inferred from homology"/>
<dbReference type="InterPro" id="IPR042099">
    <property type="entry name" value="ANL_N_sf"/>
</dbReference>
<keyword evidence="11" id="KW-1185">Reference proteome</keyword>
<evidence type="ECO:0000256" key="1">
    <source>
        <dbReference type="ARBA" id="ARBA00006432"/>
    </source>
</evidence>
<dbReference type="GO" id="GO:0035336">
    <property type="term" value="P:long-chain fatty-acyl-CoA metabolic process"/>
    <property type="evidence" value="ECO:0007669"/>
    <property type="project" value="TreeGrafter"/>
</dbReference>
<evidence type="ECO:0000256" key="8">
    <source>
        <dbReference type="SAM" id="Phobius"/>
    </source>
</evidence>
<dbReference type="Gene3D" id="3.40.50.12780">
    <property type="entry name" value="N-terminal domain of ligase-like"/>
    <property type="match status" value="1"/>
</dbReference>
<feature type="domain" description="AMP-dependent synthetase/ligase" evidence="9">
    <location>
        <begin position="130"/>
        <end position="462"/>
    </location>
</feature>
<evidence type="ECO:0000256" key="7">
    <source>
        <dbReference type="ARBA" id="ARBA00036813"/>
    </source>
</evidence>
<dbReference type="GO" id="GO:0030182">
    <property type="term" value="P:neuron differentiation"/>
    <property type="evidence" value="ECO:0007669"/>
    <property type="project" value="TreeGrafter"/>
</dbReference>
<name>A0A7R9L7U7_9ACAR</name>
<dbReference type="EMBL" id="CAJPIZ010018898">
    <property type="protein sequence ID" value="CAG2116733.1"/>
    <property type="molecule type" value="Genomic_DNA"/>
</dbReference>
<protein>
    <recommendedName>
        <fullName evidence="6">long-chain-fatty-acid--CoA ligase</fullName>
        <ecNumber evidence="6">6.2.1.3</ecNumber>
    </recommendedName>
</protein>
<dbReference type="OrthoDB" id="1700726at2759"/>
<comment type="similarity">
    <text evidence="1">Belongs to the ATP-dependent AMP-binding enzyme family.</text>
</comment>
<gene>
    <name evidence="10" type="ORF">OSB1V03_LOCUS16691</name>
</gene>
<evidence type="ECO:0000259" key="9">
    <source>
        <dbReference type="Pfam" id="PF00501"/>
    </source>
</evidence>
<dbReference type="PROSITE" id="PS00455">
    <property type="entry name" value="AMP_BINDING"/>
    <property type="match status" value="1"/>
</dbReference>
<keyword evidence="2" id="KW-0436">Ligase</keyword>
<dbReference type="EC" id="6.2.1.3" evidence="6"/>
<dbReference type="Proteomes" id="UP000759131">
    <property type="component" value="Unassembled WGS sequence"/>
</dbReference>
<comment type="catalytic activity">
    <reaction evidence="7">
        <text>a long-chain fatty acid + ATP + CoA = a long-chain fatty acyl-CoA + AMP + diphosphate</text>
        <dbReference type="Rhea" id="RHEA:15421"/>
        <dbReference type="ChEBI" id="CHEBI:30616"/>
        <dbReference type="ChEBI" id="CHEBI:33019"/>
        <dbReference type="ChEBI" id="CHEBI:57287"/>
        <dbReference type="ChEBI" id="CHEBI:57560"/>
        <dbReference type="ChEBI" id="CHEBI:83139"/>
        <dbReference type="ChEBI" id="CHEBI:456215"/>
        <dbReference type="EC" id="6.2.1.3"/>
    </reaction>
</comment>
<keyword evidence="5" id="KW-0067">ATP-binding</keyword>
<evidence type="ECO:0000256" key="6">
    <source>
        <dbReference type="ARBA" id="ARBA00026121"/>
    </source>
</evidence>
<dbReference type="GO" id="GO:0005783">
    <property type="term" value="C:endoplasmic reticulum"/>
    <property type="evidence" value="ECO:0007669"/>
    <property type="project" value="TreeGrafter"/>
</dbReference>
<keyword evidence="8" id="KW-1133">Transmembrane helix</keyword>
<dbReference type="PANTHER" id="PTHR43272:SF83">
    <property type="entry name" value="ACYL-COA SYNTHETASE LONG-CHAIN, ISOFORM J"/>
    <property type="match status" value="1"/>
</dbReference>
<evidence type="ECO:0000256" key="5">
    <source>
        <dbReference type="ARBA" id="ARBA00022840"/>
    </source>
</evidence>
<dbReference type="GO" id="GO:0005524">
    <property type="term" value="F:ATP binding"/>
    <property type="evidence" value="ECO:0007669"/>
    <property type="project" value="UniProtKB-KW"/>
</dbReference>
<dbReference type="AlphaFoldDB" id="A0A7R9L7U7"/>
<dbReference type="InterPro" id="IPR020845">
    <property type="entry name" value="AMP-binding_CS"/>
</dbReference>
<dbReference type="InterPro" id="IPR000873">
    <property type="entry name" value="AMP-dep_synth/lig_dom"/>
</dbReference>
<evidence type="ECO:0000256" key="3">
    <source>
        <dbReference type="ARBA" id="ARBA00022741"/>
    </source>
</evidence>
<evidence type="ECO:0000256" key="2">
    <source>
        <dbReference type="ARBA" id="ARBA00022598"/>
    </source>
</evidence>
<keyword evidence="8" id="KW-0812">Transmembrane</keyword>
<keyword evidence="3" id="KW-0547">Nucleotide-binding</keyword>
<reference evidence="10" key="1">
    <citation type="submission" date="2020-11" db="EMBL/GenBank/DDBJ databases">
        <authorList>
            <person name="Tran Van P."/>
        </authorList>
    </citation>
    <scope>NUCLEOTIDE SEQUENCE</scope>
</reference>
<dbReference type="GO" id="GO:0005811">
    <property type="term" value="C:lipid droplet"/>
    <property type="evidence" value="ECO:0007669"/>
    <property type="project" value="TreeGrafter"/>
</dbReference>
<dbReference type="GO" id="GO:0005886">
    <property type="term" value="C:plasma membrane"/>
    <property type="evidence" value="ECO:0007669"/>
    <property type="project" value="TreeGrafter"/>
</dbReference>
<dbReference type="GO" id="GO:0090433">
    <property type="term" value="F:palmitoyl-CoA ligase activity"/>
    <property type="evidence" value="ECO:0007669"/>
    <property type="project" value="TreeGrafter"/>
</dbReference>
<keyword evidence="4" id="KW-0276">Fatty acid metabolism</keyword>
<evidence type="ECO:0000256" key="4">
    <source>
        <dbReference type="ARBA" id="ARBA00022832"/>
    </source>
</evidence>
<evidence type="ECO:0000313" key="10">
    <source>
        <dbReference type="EMBL" id="CAD7636614.1"/>
    </source>
</evidence>
<dbReference type="EMBL" id="OC873473">
    <property type="protein sequence ID" value="CAD7636614.1"/>
    <property type="molecule type" value="Genomic_DNA"/>
</dbReference>
<keyword evidence="4" id="KW-0443">Lipid metabolism</keyword>
<keyword evidence="8" id="KW-0472">Membrane</keyword>
<organism evidence="10">
    <name type="scientific">Medioppia subpectinata</name>
    <dbReference type="NCBI Taxonomy" id="1979941"/>
    <lineage>
        <taxon>Eukaryota</taxon>
        <taxon>Metazoa</taxon>
        <taxon>Ecdysozoa</taxon>
        <taxon>Arthropoda</taxon>
        <taxon>Chelicerata</taxon>
        <taxon>Arachnida</taxon>
        <taxon>Acari</taxon>
        <taxon>Acariformes</taxon>
        <taxon>Sarcoptiformes</taxon>
        <taxon>Oribatida</taxon>
        <taxon>Brachypylina</taxon>
        <taxon>Oppioidea</taxon>
        <taxon>Oppiidae</taxon>
        <taxon>Medioppia</taxon>
    </lineage>
</organism>